<accession>A0A834IKN2</accession>
<feature type="domain" description="BAG" evidence="3">
    <location>
        <begin position="249"/>
        <end position="285"/>
    </location>
</feature>
<gene>
    <name evidence="4" type="ORF">GWI33_005393</name>
</gene>
<keyword evidence="1" id="KW-0175">Coiled coil</keyword>
<dbReference type="InterPro" id="IPR021063">
    <property type="entry name" value="NEMO_N"/>
</dbReference>
<dbReference type="PANTHER" id="PTHR31553:SF1">
    <property type="entry name" value="NF-KAPPA-B ESSENTIAL MODULATOR"/>
    <property type="match status" value="1"/>
</dbReference>
<proteinExistence type="predicted"/>
<evidence type="ECO:0000313" key="4">
    <source>
        <dbReference type="EMBL" id="KAF7280927.1"/>
    </source>
</evidence>
<feature type="region of interest" description="Disordered" evidence="2">
    <location>
        <begin position="59"/>
        <end position="79"/>
    </location>
</feature>
<feature type="coiled-coil region" evidence="1">
    <location>
        <begin position="373"/>
        <end position="400"/>
    </location>
</feature>
<dbReference type="Pfam" id="PF11577">
    <property type="entry name" value="NEMO"/>
    <property type="match status" value="1"/>
</dbReference>
<dbReference type="InterPro" id="IPR051301">
    <property type="entry name" value="Optineurin/NFkB_EssMod"/>
</dbReference>
<dbReference type="GO" id="GO:0043122">
    <property type="term" value="P:regulation of canonical NF-kappaB signal transduction"/>
    <property type="evidence" value="ECO:0007669"/>
    <property type="project" value="TreeGrafter"/>
</dbReference>
<dbReference type="Gene3D" id="1.20.5.390">
    <property type="entry name" value="L1 transposable element, trimerization domain"/>
    <property type="match status" value="1"/>
</dbReference>
<dbReference type="InterPro" id="IPR003103">
    <property type="entry name" value="BAG_domain"/>
</dbReference>
<comment type="caution">
    <text evidence="4">The sequence shown here is derived from an EMBL/GenBank/DDBJ whole genome shotgun (WGS) entry which is preliminary data.</text>
</comment>
<dbReference type="GO" id="GO:0070530">
    <property type="term" value="F:K63-linked polyubiquitin modification-dependent protein binding"/>
    <property type="evidence" value="ECO:0007669"/>
    <property type="project" value="TreeGrafter"/>
</dbReference>
<dbReference type="GO" id="GO:0005737">
    <property type="term" value="C:cytoplasm"/>
    <property type="evidence" value="ECO:0007669"/>
    <property type="project" value="TreeGrafter"/>
</dbReference>
<evidence type="ECO:0000259" key="3">
    <source>
        <dbReference type="PROSITE" id="PS51035"/>
    </source>
</evidence>
<dbReference type="GO" id="GO:0051087">
    <property type="term" value="F:protein-folding chaperone binding"/>
    <property type="evidence" value="ECO:0007669"/>
    <property type="project" value="InterPro"/>
</dbReference>
<dbReference type="AlphaFoldDB" id="A0A834IKN2"/>
<reference evidence="4" key="1">
    <citation type="submission" date="2020-08" db="EMBL/GenBank/DDBJ databases">
        <title>Genome sequencing and assembly of the red palm weevil Rhynchophorus ferrugineus.</title>
        <authorList>
            <person name="Dias G.B."/>
            <person name="Bergman C.M."/>
            <person name="Manee M."/>
        </authorList>
    </citation>
    <scope>NUCLEOTIDE SEQUENCE</scope>
    <source>
        <strain evidence="4">AA-2017</strain>
        <tissue evidence="4">Whole larva</tissue>
    </source>
</reference>
<keyword evidence="5" id="KW-1185">Reference proteome</keyword>
<organism evidence="4 5">
    <name type="scientific">Rhynchophorus ferrugineus</name>
    <name type="common">Red palm weevil</name>
    <name type="synonym">Curculio ferrugineus</name>
    <dbReference type="NCBI Taxonomy" id="354439"/>
    <lineage>
        <taxon>Eukaryota</taxon>
        <taxon>Metazoa</taxon>
        <taxon>Ecdysozoa</taxon>
        <taxon>Arthropoda</taxon>
        <taxon>Hexapoda</taxon>
        <taxon>Insecta</taxon>
        <taxon>Pterygota</taxon>
        <taxon>Neoptera</taxon>
        <taxon>Endopterygota</taxon>
        <taxon>Coleoptera</taxon>
        <taxon>Polyphaga</taxon>
        <taxon>Cucujiformia</taxon>
        <taxon>Curculionidae</taxon>
        <taxon>Dryophthorinae</taxon>
        <taxon>Rhynchophorus</taxon>
    </lineage>
</organism>
<evidence type="ECO:0000313" key="5">
    <source>
        <dbReference type="Proteomes" id="UP000625711"/>
    </source>
</evidence>
<name>A0A834IKN2_RHYFE</name>
<protein>
    <recommendedName>
        <fullName evidence="3">BAG domain-containing protein</fullName>
    </recommendedName>
</protein>
<feature type="region of interest" description="Disordered" evidence="2">
    <location>
        <begin position="461"/>
        <end position="482"/>
    </location>
</feature>
<dbReference type="EMBL" id="JAACXV010000269">
    <property type="protein sequence ID" value="KAF7280927.1"/>
    <property type="molecule type" value="Genomic_DNA"/>
</dbReference>
<dbReference type="GO" id="GO:0005634">
    <property type="term" value="C:nucleus"/>
    <property type="evidence" value="ECO:0007669"/>
    <property type="project" value="TreeGrafter"/>
</dbReference>
<evidence type="ECO:0000256" key="1">
    <source>
        <dbReference type="SAM" id="Coils"/>
    </source>
</evidence>
<dbReference type="PROSITE" id="PS51035">
    <property type="entry name" value="BAG"/>
    <property type="match status" value="1"/>
</dbReference>
<dbReference type="OrthoDB" id="6343844at2759"/>
<dbReference type="Proteomes" id="UP000625711">
    <property type="component" value="Unassembled WGS sequence"/>
</dbReference>
<feature type="coiled-coil region" evidence="1">
    <location>
        <begin position="112"/>
        <end position="314"/>
    </location>
</feature>
<sequence>MEGEKTPSLEESFVILGDSLVPSLEDQYGKSLAQETKQLINEELQNLCIKGSNMKPSINISQNASTSNESQPLSQNEVSNKTSFYGTLPKLPNGLEVKDTQSITSFLNSTDMNSEEFQISQLVEENVQLKNTIIQNNNSMKAQYAKIREWQKEVEEIHENHKQKFIKAKQFIETLKNDNVALKQEISRLSCAPKSESNEKIKTYVEENMNKAELDLAKKKIASLEVELQEKNEACVAERSKRVQYEQKLEKFEMELENCYKTIREQKKQLEDALKQIQENVDAKEALQQHIEKNNKLEQNLLETTMDKKALSESISALTHKLDEKNGLVQYYQEQVMKLQSEVQNNQHVCEAEALKQQLMVSQKALTDCQQFNSNYQNKVAQLTAKNLELEEKLAQYSTYDDTIYALKTQIEINKNDFETEKRAKDDAIRERQQMGADLQNIHRRNTQLLEEIEYYRDRLSNMGEPPLPRAPPREEAPGSPPLTRYTCPICCTQYRSLKLVQDHLDICISHQY</sequence>
<dbReference type="Gene3D" id="1.20.5.990">
    <property type="entry name" value="Nemo cc2-lz domain - 1d5 darpin complex"/>
    <property type="match status" value="1"/>
</dbReference>
<evidence type="ECO:0000256" key="2">
    <source>
        <dbReference type="SAM" id="MobiDB-lite"/>
    </source>
</evidence>
<dbReference type="PANTHER" id="PTHR31553">
    <property type="entry name" value="NF-KAPPA-B ESSENTIAL MODULATOR"/>
    <property type="match status" value="1"/>
</dbReference>